<evidence type="ECO:0000313" key="2">
    <source>
        <dbReference type="Proteomes" id="UP000694423"/>
    </source>
</evidence>
<protein>
    <submittedName>
        <fullName evidence="1">Uncharacterized protein</fullName>
    </submittedName>
</protein>
<dbReference type="Ensembl" id="ENSDNVT00000000939.1">
    <property type="protein sequence ID" value="ENSDNVP00000000782.1"/>
    <property type="gene ID" value="ENSDNVG00000000595.1"/>
</dbReference>
<dbReference type="AlphaFoldDB" id="A0A8C4IZE2"/>
<reference evidence="1" key="1">
    <citation type="submission" date="2025-08" db="UniProtKB">
        <authorList>
            <consortium name="Ensembl"/>
        </authorList>
    </citation>
    <scope>IDENTIFICATION</scope>
</reference>
<name>A0A8C4IZE2_DRONO</name>
<organism evidence="1 2">
    <name type="scientific">Dromaius novaehollandiae</name>
    <name type="common">Emu</name>
    <dbReference type="NCBI Taxonomy" id="8790"/>
    <lineage>
        <taxon>Eukaryota</taxon>
        <taxon>Metazoa</taxon>
        <taxon>Chordata</taxon>
        <taxon>Craniata</taxon>
        <taxon>Vertebrata</taxon>
        <taxon>Euteleostomi</taxon>
        <taxon>Archelosauria</taxon>
        <taxon>Archosauria</taxon>
        <taxon>Dinosauria</taxon>
        <taxon>Saurischia</taxon>
        <taxon>Theropoda</taxon>
        <taxon>Coelurosauria</taxon>
        <taxon>Aves</taxon>
        <taxon>Palaeognathae</taxon>
        <taxon>Casuariiformes</taxon>
        <taxon>Dromaiidae</taxon>
        <taxon>Dromaius</taxon>
    </lineage>
</organism>
<keyword evidence="2" id="KW-1185">Reference proteome</keyword>
<evidence type="ECO:0000313" key="1">
    <source>
        <dbReference type="Ensembl" id="ENSDNVP00000000782.1"/>
    </source>
</evidence>
<accession>A0A8C4IZE2</accession>
<reference evidence="1" key="2">
    <citation type="submission" date="2025-09" db="UniProtKB">
        <authorList>
            <consortium name="Ensembl"/>
        </authorList>
    </citation>
    <scope>IDENTIFICATION</scope>
</reference>
<sequence length="139" mass="16062">MPGKSCLALCFDLEVQRLLQTYNLFTCRLERLGGGALETSINSINLSAKITCLQHSLLAHSNWNIIMSVIFSYESHHRPVLLWIIWIECDEFISIIFIQSINLDGVLQSISKEKHFHLHQKKAKIRYVKLTISFMSHFS</sequence>
<proteinExistence type="predicted"/>
<dbReference type="Proteomes" id="UP000694423">
    <property type="component" value="Unplaced"/>
</dbReference>